<evidence type="ECO:0000313" key="4">
    <source>
        <dbReference type="EMBL" id="EES53230.1"/>
    </source>
</evidence>
<dbReference type="InterPro" id="IPR011990">
    <property type="entry name" value="TPR-like_helical_dom_sf"/>
</dbReference>
<name>C6HVW8_9BACT</name>
<dbReference type="Proteomes" id="UP000009374">
    <property type="component" value="Unassembled WGS sequence"/>
</dbReference>
<dbReference type="SUPFAM" id="SSF48452">
    <property type="entry name" value="TPR-like"/>
    <property type="match status" value="1"/>
</dbReference>
<feature type="region of interest" description="Disordered" evidence="3">
    <location>
        <begin position="112"/>
        <end position="151"/>
    </location>
</feature>
<dbReference type="InterPro" id="IPR019734">
    <property type="entry name" value="TPR_rpt"/>
</dbReference>
<evidence type="ECO:0000256" key="1">
    <source>
        <dbReference type="PROSITE-ProRule" id="PRU00339"/>
    </source>
</evidence>
<keyword evidence="1" id="KW-0802">TPR repeat</keyword>
<dbReference type="PROSITE" id="PS50005">
    <property type="entry name" value="TPR"/>
    <property type="match status" value="1"/>
</dbReference>
<dbReference type="Pfam" id="PF13174">
    <property type="entry name" value="TPR_6"/>
    <property type="match status" value="2"/>
</dbReference>
<sequence>MTIKTRNQQHFMGTLRDLGGAAISLSLLLGLSSCASPSDVSDLRAQMDTLSTKVSKIERQAGGGPGVSGGTQLADLETRLDNQKLRIARLRDRLERMNHRLDQLMNRIESQAPAPVAKPTPSPAPSASAGAAPSPPPATVASAPAVPQKTTESPDMIYHQAYADYQAGHYDIAISEFDRLVKEYPDSHLASSAVFWEAQSHYNLKHYKRALALYDAVIHKYVDSPKKATSYYKKGQVYEKLGNKKAAVKSYKRVLELFPLEQQLDDLSKRRLSRLDE</sequence>
<gene>
    <name evidence="4" type="ORF">UBAL3_80150018</name>
</gene>
<evidence type="ECO:0000313" key="5">
    <source>
        <dbReference type="Proteomes" id="UP000009374"/>
    </source>
</evidence>
<feature type="coiled-coil region" evidence="2">
    <location>
        <begin position="40"/>
        <end position="111"/>
    </location>
</feature>
<protein>
    <submittedName>
        <fullName evidence="4">TPR domain-containing protein</fullName>
    </submittedName>
</protein>
<dbReference type="SMART" id="SM00028">
    <property type="entry name" value="TPR"/>
    <property type="match status" value="2"/>
</dbReference>
<dbReference type="Gene3D" id="1.25.40.10">
    <property type="entry name" value="Tetratricopeptide repeat domain"/>
    <property type="match status" value="1"/>
</dbReference>
<dbReference type="EMBL" id="GG693867">
    <property type="protein sequence ID" value="EES53230.1"/>
    <property type="molecule type" value="Genomic_DNA"/>
</dbReference>
<dbReference type="AlphaFoldDB" id="C6HVW8"/>
<proteinExistence type="predicted"/>
<dbReference type="PROSITE" id="PS51257">
    <property type="entry name" value="PROKAR_LIPOPROTEIN"/>
    <property type="match status" value="1"/>
</dbReference>
<accession>C6HVW8</accession>
<organism evidence="4 5">
    <name type="scientific">Leptospirillum ferrodiazotrophum</name>
    <dbReference type="NCBI Taxonomy" id="412449"/>
    <lineage>
        <taxon>Bacteria</taxon>
        <taxon>Pseudomonadati</taxon>
        <taxon>Nitrospirota</taxon>
        <taxon>Nitrospiria</taxon>
        <taxon>Nitrospirales</taxon>
        <taxon>Nitrospiraceae</taxon>
        <taxon>Leptospirillum</taxon>
    </lineage>
</organism>
<evidence type="ECO:0000256" key="3">
    <source>
        <dbReference type="SAM" id="MobiDB-lite"/>
    </source>
</evidence>
<evidence type="ECO:0000256" key="2">
    <source>
        <dbReference type="SAM" id="Coils"/>
    </source>
</evidence>
<keyword evidence="5" id="KW-1185">Reference proteome</keyword>
<feature type="repeat" description="TPR" evidence="1">
    <location>
        <begin position="228"/>
        <end position="261"/>
    </location>
</feature>
<keyword evidence="2" id="KW-0175">Coiled coil</keyword>
<dbReference type="PROSITE" id="PS50293">
    <property type="entry name" value="TPR_REGION"/>
    <property type="match status" value="1"/>
</dbReference>
<dbReference type="Pfam" id="PF13181">
    <property type="entry name" value="TPR_8"/>
    <property type="match status" value="1"/>
</dbReference>
<reference evidence="4 5" key="1">
    <citation type="journal article" date="2009" name="Appl. Environ. Microbiol.">
        <title>Community genomic and proteomic analyses of chemoautotrophic iron-oxidizing "Leptospirillum rubarum" (Group II) and "Leptospirillum ferrodiazotrophum" (Group III) bacteria in acid mine drainage biofilms.</title>
        <authorList>
            <person name="Goltsman D.S."/>
            <person name="Denef V.J."/>
            <person name="Singer S.W."/>
            <person name="VerBerkmoes N.C."/>
            <person name="Lefsrud M."/>
            <person name="Mueller R.S."/>
            <person name="Dick G.J."/>
            <person name="Sun C.L."/>
            <person name="Wheeler K.E."/>
            <person name="Zemla A."/>
            <person name="Baker B.J."/>
            <person name="Hauser L."/>
            <person name="Land M."/>
            <person name="Shah M.B."/>
            <person name="Thelen M.P."/>
            <person name="Hettich R.L."/>
            <person name="Banfield J.F."/>
        </authorList>
    </citation>
    <scope>NUCLEOTIDE SEQUENCE [LARGE SCALE GENOMIC DNA]</scope>
</reference>